<evidence type="ECO:0000313" key="2">
    <source>
        <dbReference type="Proteomes" id="UP001199296"/>
    </source>
</evidence>
<dbReference type="RefSeq" id="WP_229345821.1">
    <property type="nucleotide sequence ID" value="NZ_JAJFAT010000010.1"/>
</dbReference>
<protein>
    <submittedName>
        <fullName evidence="1">Uncharacterized protein</fullName>
    </submittedName>
</protein>
<sequence>MIIDYSTTIALNCPACGRLERDELNIFALPLAEIKKIHCSCGALKLTVKRKESSKIEIDYFCLHCDTSHQMLLSSDLFWHSDSIISLPCEETGLNPGFFGPTEKVNHEIKAEKKDLDLMAAELGFDDFKSPEIMLQALDILDDIAAAGSLSCECGSQDLNIKLFSDKIQIVCNQCGTHLNIPAARNSDLHTLRQLNVVRLHRVQGK</sequence>
<dbReference type="EMBL" id="JAJFAT010000010">
    <property type="protein sequence ID" value="MCC3145231.1"/>
    <property type="molecule type" value="Genomic_DNA"/>
</dbReference>
<reference evidence="1 2" key="1">
    <citation type="submission" date="2021-10" db="EMBL/GenBank/DDBJ databases">
        <authorList>
            <person name="Grouzdev D.S."/>
            <person name="Pantiukh K.S."/>
            <person name="Krutkina M.S."/>
        </authorList>
    </citation>
    <scope>NUCLEOTIDE SEQUENCE [LARGE SCALE GENOMIC DNA]</scope>
    <source>
        <strain evidence="1 2">Z-7514</strain>
    </source>
</reference>
<keyword evidence="2" id="KW-1185">Reference proteome</keyword>
<dbReference type="AlphaFoldDB" id="A0AAW4X0A6"/>
<comment type="caution">
    <text evidence="1">The sequence shown here is derived from an EMBL/GenBank/DDBJ whole genome shotgun (WGS) entry which is preliminary data.</text>
</comment>
<evidence type="ECO:0000313" key="1">
    <source>
        <dbReference type="EMBL" id="MCC3145231.1"/>
    </source>
</evidence>
<proteinExistence type="predicted"/>
<gene>
    <name evidence="1" type="ORF">LJ207_07830</name>
</gene>
<accession>A0AAW4X0A6</accession>
<dbReference type="Proteomes" id="UP001199296">
    <property type="component" value="Unassembled WGS sequence"/>
</dbReference>
<name>A0AAW4X0A6_9FIRM</name>
<organism evidence="1 2">
    <name type="scientific">Halanaerobium polyolivorans</name>
    <dbReference type="NCBI Taxonomy" id="2886943"/>
    <lineage>
        <taxon>Bacteria</taxon>
        <taxon>Bacillati</taxon>
        <taxon>Bacillota</taxon>
        <taxon>Clostridia</taxon>
        <taxon>Halanaerobiales</taxon>
        <taxon>Halanaerobiaceae</taxon>
        <taxon>Halanaerobium</taxon>
    </lineage>
</organism>